<protein>
    <submittedName>
        <fullName evidence="1">Uncharacterized protein</fullName>
    </submittedName>
</protein>
<gene>
    <name evidence="1" type="ORF">LP422_18530</name>
</gene>
<name>A0AC61U2Y3_9MICO</name>
<proteinExistence type="predicted"/>
<reference evidence="1" key="1">
    <citation type="submission" date="2021-11" db="EMBL/GenBank/DDBJ databases">
        <title>Study of the species diversity of bacterial strains isolated from a unique natural object - Shulgan-Tash cave (Bashkiria).</title>
        <authorList>
            <person name="Sazanova A.L."/>
            <person name="Chirak E.R."/>
            <person name="Safronova V.I."/>
        </authorList>
    </citation>
    <scope>NUCLEOTIDE SEQUENCE</scope>
    <source>
        <strain evidence="1">P1</strain>
    </source>
</reference>
<accession>A0AC61U2Y3</accession>
<evidence type="ECO:0000313" key="2">
    <source>
        <dbReference type="Proteomes" id="UP001059663"/>
    </source>
</evidence>
<sequence length="67" mass="7115">MSEPKTRIPSIVWPLSTAKVTTKPSAGTVPVFLKVVAEMFICVSVWRTTPAAPGVDVDRSMSGGRLG</sequence>
<organism evidence="1 2">
    <name type="scientific">Janibacter limosus</name>
    <dbReference type="NCBI Taxonomy" id="53458"/>
    <lineage>
        <taxon>Bacteria</taxon>
        <taxon>Bacillati</taxon>
        <taxon>Actinomycetota</taxon>
        <taxon>Actinomycetes</taxon>
        <taxon>Micrococcales</taxon>
        <taxon>Intrasporangiaceae</taxon>
        <taxon>Janibacter</taxon>
    </lineage>
</organism>
<evidence type="ECO:0000313" key="1">
    <source>
        <dbReference type="EMBL" id="UUZ44401.1"/>
    </source>
</evidence>
<dbReference type="EMBL" id="CP087977">
    <property type="protein sequence ID" value="UUZ44401.1"/>
    <property type="molecule type" value="Genomic_DNA"/>
</dbReference>
<dbReference type="Proteomes" id="UP001059663">
    <property type="component" value="Chromosome"/>
</dbReference>